<dbReference type="InterPro" id="IPR001034">
    <property type="entry name" value="DeoR_HTH"/>
</dbReference>
<dbReference type="InterPro" id="IPR050313">
    <property type="entry name" value="Carb_Metab_HTH_regulators"/>
</dbReference>
<keyword evidence="2" id="KW-0238">DNA-binding</keyword>
<dbReference type="Gene3D" id="1.10.10.10">
    <property type="entry name" value="Winged helix-like DNA-binding domain superfamily/Winged helix DNA-binding domain"/>
    <property type="match status" value="1"/>
</dbReference>
<keyword evidence="7" id="KW-1185">Reference proteome</keyword>
<dbReference type="PANTHER" id="PTHR30363">
    <property type="entry name" value="HTH-TYPE TRANSCRIPTIONAL REGULATOR SRLR-RELATED"/>
    <property type="match status" value="1"/>
</dbReference>
<evidence type="ECO:0000256" key="1">
    <source>
        <dbReference type="ARBA" id="ARBA00023015"/>
    </source>
</evidence>
<evidence type="ECO:0000256" key="3">
    <source>
        <dbReference type="ARBA" id="ARBA00023163"/>
    </source>
</evidence>
<dbReference type="AlphaFoldDB" id="Q67RB5"/>
<organism evidence="6 7">
    <name type="scientific">Symbiobacterium thermophilum (strain DSM 24528 / JCM 14929 / IAM 14863 / T)</name>
    <dbReference type="NCBI Taxonomy" id="292459"/>
    <lineage>
        <taxon>Bacteria</taxon>
        <taxon>Bacillati</taxon>
        <taxon>Bacillota</taxon>
        <taxon>Clostridia</taxon>
        <taxon>Eubacteriales</taxon>
        <taxon>Symbiobacteriaceae</taxon>
        <taxon>Symbiobacterium</taxon>
    </lineage>
</organism>
<accession>Q67RB5</accession>
<feature type="region of interest" description="Disordered" evidence="4">
    <location>
        <begin position="58"/>
        <end position="78"/>
    </location>
</feature>
<dbReference type="GO" id="GO:0003677">
    <property type="term" value="F:DNA binding"/>
    <property type="evidence" value="ECO:0007669"/>
    <property type="project" value="UniProtKB-KW"/>
</dbReference>
<dbReference type="SMART" id="SM00420">
    <property type="entry name" value="HTH_DEOR"/>
    <property type="match status" value="1"/>
</dbReference>
<dbReference type="EMBL" id="AP006840">
    <property type="protein sequence ID" value="BAD39778.1"/>
    <property type="molecule type" value="Genomic_DNA"/>
</dbReference>
<dbReference type="GO" id="GO:0003700">
    <property type="term" value="F:DNA-binding transcription factor activity"/>
    <property type="evidence" value="ECO:0007669"/>
    <property type="project" value="InterPro"/>
</dbReference>
<dbReference type="HOGENOM" id="CLU_060699_1_4_9"/>
<dbReference type="InterPro" id="IPR014036">
    <property type="entry name" value="DeoR-like_C"/>
</dbReference>
<dbReference type="PROSITE" id="PS00894">
    <property type="entry name" value="HTH_DEOR_1"/>
    <property type="match status" value="1"/>
</dbReference>
<dbReference type="InterPro" id="IPR037171">
    <property type="entry name" value="NagB/RpiA_transferase-like"/>
</dbReference>
<evidence type="ECO:0000256" key="2">
    <source>
        <dbReference type="ARBA" id="ARBA00023125"/>
    </source>
</evidence>
<dbReference type="SUPFAM" id="SSF46785">
    <property type="entry name" value="Winged helix' DNA-binding domain"/>
    <property type="match status" value="1"/>
</dbReference>
<dbReference type="SMART" id="SM01134">
    <property type="entry name" value="DeoRC"/>
    <property type="match status" value="1"/>
</dbReference>
<evidence type="ECO:0000313" key="6">
    <source>
        <dbReference type="EMBL" id="BAD39778.1"/>
    </source>
</evidence>
<dbReference type="STRING" id="292459.STH793"/>
<dbReference type="Gene3D" id="3.40.50.1360">
    <property type="match status" value="1"/>
</dbReference>
<dbReference type="Proteomes" id="UP000000417">
    <property type="component" value="Chromosome"/>
</dbReference>
<dbReference type="PROSITE" id="PS51000">
    <property type="entry name" value="HTH_DEOR_2"/>
    <property type="match status" value="1"/>
</dbReference>
<dbReference type="SUPFAM" id="SSF100950">
    <property type="entry name" value="NagB/RpiA/CoA transferase-like"/>
    <property type="match status" value="1"/>
</dbReference>
<reference evidence="6 7" key="1">
    <citation type="journal article" date="2004" name="Nucleic Acids Res.">
        <title>Genome sequence of Symbiobacterium thermophilum, an uncultivable bacterium that depends on microbial commensalism.</title>
        <authorList>
            <person name="Ueda K."/>
            <person name="Yamashita A."/>
            <person name="Ishikawa J."/>
            <person name="Shimada M."/>
            <person name="Watsuji T."/>
            <person name="Morimura K."/>
            <person name="Ikeda H."/>
            <person name="Hattori M."/>
            <person name="Beppu T."/>
        </authorList>
    </citation>
    <scope>NUCLEOTIDE SEQUENCE [LARGE SCALE GENOMIC DNA]</scope>
    <source>
        <strain evidence="7">T / IAM 14863</strain>
    </source>
</reference>
<dbReference type="InterPro" id="IPR018356">
    <property type="entry name" value="Tscrpt_reg_HTH_DeoR_CS"/>
</dbReference>
<dbReference type="Pfam" id="PF00455">
    <property type="entry name" value="DeoRC"/>
    <property type="match status" value="1"/>
</dbReference>
<dbReference type="Pfam" id="PF08220">
    <property type="entry name" value="HTH_DeoR"/>
    <property type="match status" value="1"/>
</dbReference>
<evidence type="ECO:0000256" key="4">
    <source>
        <dbReference type="SAM" id="MobiDB-lite"/>
    </source>
</evidence>
<dbReference type="PANTHER" id="PTHR30363:SF44">
    <property type="entry name" value="AGA OPERON TRANSCRIPTIONAL REPRESSOR-RELATED"/>
    <property type="match status" value="1"/>
</dbReference>
<keyword evidence="1" id="KW-0805">Transcription regulation</keyword>
<dbReference type="eggNOG" id="COG1349">
    <property type="taxonomic scope" value="Bacteria"/>
</dbReference>
<sequence length="260" mass="27919">MTGCDRMFPEERKRRIIERVRSGAAVTVQDLAQVFGVSESTIRRDLRELEREGLLERTHGGAVPADPTLTEPSYAEKTDQNRAEKMAIARVAAGMVHDGASIILDAGTTTLEIARLLKDRRNLTVVTNAYPIAAELADAPGVEVIVTGGTVRGKTLALVGPLAEQVLEQVNADLVFLGTNGIDIERGLTTPTPAEASVKRRMIAAARKVVVVADSSKAWRVAFAAVAPVSSMHMLISDRGLDPRLAHELLARGVQVLTAE</sequence>
<protein>
    <submittedName>
        <fullName evidence="6">DeoR-family transcriptional regulator</fullName>
    </submittedName>
</protein>
<evidence type="ECO:0000259" key="5">
    <source>
        <dbReference type="PROSITE" id="PS51000"/>
    </source>
</evidence>
<dbReference type="InterPro" id="IPR036388">
    <property type="entry name" value="WH-like_DNA-bd_sf"/>
</dbReference>
<name>Q67RB5_SYMTH</name>
<dbReference type="InterPro" id="IPR036390">
    <property type="entry name" value="WH_DNA-bd_sf"/>
</dbReference>
<keyword evidence="3" id="KW-0804">Transcription</keyword>
<proteinExistence type="predicted"/>
<dbReference type="KEGG" id="sth:STH793"/>
<dbReference type="PRINTS" id="PR00037">
    <property type="entry name" value="HTHLACR"/>
</dbReference>
<evidence type="ECO:0000313" key="7">
    <source>
        <dbReference type="Proteomes" id="UP000000417"/>
    </source>
</evidence>
<feature type="domain" description="HTH deoR-type" evidence="5">
    <location>
        <begin position="9"/>
        <end position="64"/>
    </location>
</feature>
<gene>
    <name evidence="6" type="ordered locus">STH793</name>
</gene>